<dbReference type="InterPro" id="IPR011990">
    <property type="entry name" value="TPR-like_helical_dom_sf"/>
</dbReference>
<dbReference type="SUPFAM" id="SSF48452">
    <property type="entry name" value="TPR-like"/>
    <property type="match status" value="1"/>
</dbReference>
<accession>A0A3N4MFX7</accession>
<dbReference type="AlphaFoldDB" id="A0A3N4MFX7"/>
<name>A0A3N4MFX7_9BACT</name>
<protein>
    <recommendedName>
        <fullName evidence="3">Tetratricopeptide repeat protein</fullName>
    </recommendedName>
</protein>
<keyword evidence="2" id="KW-1185">Reference proteome</keyword>
<dbReference type="Gene3D" id="1.25.40.10">
    <property type="entry name" value="Tetratricopeptide repeat domain"/>
    <property type="match status" value="1"/>
</dbReference>
<dbReference type="RefSeq" id="WP_120514024.1">
    <property type="nucleotide sequence ID" value="NZ_QXZY01000001.1"/>
</dbReference>
<dbReference type="EMBL" id="RMBX01000001">
    <property type="protein sequence ID" value="RPD42741.1"/>
    <property type="molecule type" value="Genomic_DNA"/>
</dbReference>
<proteinExistence type="predicted"/>
<dbReference type="OrthoDB" id="1489643at2"/>
<comment type="caution">
    <text evidence="1">The sequence shown here is derived from an EMBL/GenBank/DDBJ whole genome shotgun (WGS) entry which is preliminary data.</text>
</comment>
<evidence type="ECO:0008006" key="3">
    <source>
        <dbReference type="Google" id="ProtNLM"/>
    </source>
</evidence>
<gene>
    <name evidence="1" type="ORF">EG028_00125</name>
</gene>
<reference evidence="2" key="1">
    <citation type="submission" date="2018-11" db="EMBL/GenBank/DDBJ databases">
        <title>Chitinophaga lutea sp.nov., isolate from arsenic contaminated soil.</title>
        <authorList>
            <person name="Zong Y."/>
        </authorList>
    </citation>
    <scope>NUCLEOTIDE SEQUENCE [LARGE SCALE GENOMIC DNA]</scope>
    <source>
        <strain evidence="2">YLT18</strain>
    </source>
</reference>
<dbReference type="Proteomes" id="UP000279089">
    <property type="component" value="Unassembled WGS sequence"/>
</dbReference>
<evidence type="ECO:0000313" key="2">
    <source>
        <dbReference type="Proteomes" id="UP000279089"/>
    </source>
</evidence>
<sequence length="381" mass="43745">MNKYLRYLSLAVLAVMLFSCKSGEKLYNQGRYDDAVKAFVKKLQRRPSDATSLSLLPQAYNAAMEFHEGRAKQALASNNDLKWESVKNEYRSMQNLYNIIRSAPAANAVVKPKDYSSAITGALENAAEARYERGVQLLERGDKQSARQAFEEFDAALRLTPNYKNAKELRDEAYAIGLVNVMVSEIEVRSPYYQFTADQFRDALVRNLQTRNINTFVKFYDSRMVRGDSKFRPDQYMEMRFMDFIVGQTYVDRYSRDVSKVISVPGSKKDSTGKAIMVDITVKATVFVTTKTVASNGVLDYRITDVDNNRVLRQDRVPGSFTWRNQFGTYRGDERALSEEDRRLMGGRDIPPPPPQDLFMELTRPIYDRLASDLQSFYNQY</sequence>
<evidence type="ECO:0000313" key="1">
    <source>
        <dbReference type="EMBL" id="RPD42741.1"/>
    </source>
</evidence>
<organism evidence="1 2">
    <name type="scientific">Chitinophaga barathri</name>
    <dbReference type="NCBI Taxonomy" id="1647451"/>
    <lineage>
        <taxon>Bacteria</taxon>
        <taxon>Pseudomonadati</taxon>
        <taxon>Bacteroidota</taxon>
        <taxon>Chitinophagia</taxon>
        <taxon>Chitinophagales</taxon>
        <taxon>Chitinophagaceae</taxon>
        <taxon>Chitinophaga</taxon>
    </lineage>
</organism>
<dbReference type="PROSITE" id="PS51257">
    <property type="entry name" value="PROKAR_LIPOPROTEIN"/>
    <property type="match status" value="1"/>
</dbReference>